<dbReference type="Pfam" id="PF13298">
    <property type="entry name" value="LigD_N"/>
    <property type="match status" value="1"/>
</dbReference>
<evidence type="ECO:0000256" key="9">
    <source>
        <dbReference type="ARBA" id="ARBA00022763"/>
    </source>
</evidence>
<dbReference type="Gene3D" id="3.30.470.30">
    <property type="entry name" value="DNA ligase/mRNA capping enzyme"/>
    <property type="match status" value="1"/>
</dbReference>
<evidence type="ECO:0000313" key="23">
    <source>
        <dbReference type="EMBL" id="SFK58014.1"/>
    </source>
</evidence>
<keyword evidence="17" id="KW-0464">Manganese</keyword>
<feature type="region of interest" description="Disordered" evidence="21">
    <location>
        <begin position="1"/>
        <end position="30"/>
    </location>
</feature>
<dbReference type="CDD" id="cd07906">
    <property type="entry name" value="Adenylation_DNA_ligase_LigD_LigC"/>
    <property type="match status" value="1"/>
</dbReference>
<dbReference type="SUPFAM" id="SSF50249">
    <property type="entry name" value="Nucleic acid-binding proteins"/>
    <property type="match status" value="1"/>
</dbReference>
<accession>A0A1I4ANR4</accession>
<dbReference type="Pfam" id="PF01068">
    <property type="entry name" value="DNA_ligase_A_M"/>
    <property type="match status" value="1"/>
</dbReference>
<dbReference type="Pfam" id="PF21686">
    <property type="entry name" value="LigD_Prim-Pol"/>
    <property type="match status" value="1"/>
</dbReference>
<dbReference type="OrthoDB" id="9802472at2"/>
<dbReference type="NCBIfam" id="TIGR02779">
    <property type="entry name" value="NHEJ_ligase_lig"/>
    <property type="match status" value="1"/>
</dbReference>
<organism evidence="23 24">
    <name type="scientific">Methylocapsa palsarum</name>
    <dbReference type="NCBI Taxonomy" id="1612308"/>
    <lineage>
        <taxon>Bacteria</taxon>
        <taxon>Pseudomonadati</taxon>
        <taxon>Pseudomonadota</taxon>
        <taxon>Alphaproteobacteria</taxon>
        <taxon>Hyphomicrobiales</taxon>
        <taxon>Beijerinckiaceae</taxon>
        <taxon>Methylocapsa</taxon>
    </lineage>
</organism>
<evidence type="ECO:0000256" key="15">
    <source>
        <dbReference type="ARBA" id="ARBA00023172"/>
    </source>
</evidence>
<dbReference type="GO" id="GO:0004527">
    <property type="term" value="F:exonuclease activity"/>
    <property type="evidence" value="ECO:0007669"/>
    <property type="project" value="UniProtKB-KW"/>
</dbReference>
<keyword evidence="10" id="KW-0378">Hydrolase</keyword>
<dbReference type="Pfam" id="PF04679">
    <property type="entry name" value="DNA_ligase_A_C"/>
    <property type="match status" value="1"/>
</dbReference>
<dbReference type="EMBL" id="FOSN01000011">
    <property type="protein sequence ID" value="SFK58014.1"/>
    <property type="molecule type" value="Genomic_DNA"/>
</dbReference>
<dbReference type="InterPro" id="IPR014146">
    <property type="entry name" value="LigD_ligase_dom"/>
</dbReference>
<protein>
    <recommendedName>
        <fullName evidence="2">DNA ligase (ATP)</fullName>
        <ecNumber evidence="2">6.5.1.1</ecNumber>
    </recommendedName>
    <alternativeName>
        <fullName evidence="19">NHEJ DNA polymerase</fullName>
    </alternativeName>
</protein>
<evidence type="ECO:0000256" key="18">
    <source>
        <dbReference type="ARBA" id="ARBA00023268"/>
    </source>
</evidence>
<comment type="catalytic activity">
    <reaction evidence="20">
        <text>ATP + (deoxyribonucleotide)n-3'-hydroxyl + 5'-phospho-(deoxyribonucleotide)m = (deoxyribonucleotide)n+m + AMP + diphosphate.</text>
        <dbReference type="EC" id="6.5.1.1"/>
    </reaction>
</comment>
<dbReference type="GO" id="GO:0006310">
    <property type="term" value="P:DNA recombination"/>
    <property type="evidence" value="ECO:0007669"/>
    <property type="project" value="UniProtKB-KW"/>
</dbReference>
<keyword evidence="13" id="KW-0239">DNA-directed DNA polymerase</keyword>
<dbReference type="AlphaFoldDB" id="A0A1I4ANR4"/>
<dbReference type="STRING" id="1612308.SAMN05444581_11115"/>
<keyword evidence="6" id="KW-0540">Nuclease</keyword>
<evidence type="ECO:0000256" key="10">
    <source>
        <dbReference type="ARBA" id="ARBA00022801"/>
    </source>
</evidence>
<dbReference type="SUPFAM" id="SSF56091">
    <property type="entry name" value="DNA ligase/mRNA capping enzyme, catalytic domain"/>
    <property type="match status" value="1"/>
</dbReference>
<evidence type="ECO:0000256" key="14">
    <source>
        <dbReference type="ARBA" id="ARBA00023125"/>
    </source>
</evidence>
<dbReference type="InterPro" id="IPR012340">
    <property type="entry name" value="NA-bd_OB-fold"/>
</dbReference>
<proteinExistence type="predicted"/>
<keyword evidence="18" id="KW-0511">Multifunctional enzyme</keyword>
<dbReference type="RefSeq" id="WP_091683015.1">
    <property type="nucleotide sequence ID" value="NZ_FOSN01000011.1"/>
</dbReference>
<gene>
    <name evidence="23" type="ORF">SAMN05444581_11115</name>
</gene>
<evidence type="ECO:0000256" key="19">
    <source>
        <dbReference type="ARBA" id="ARBA00029943"/>
    </source>
</evidence>
<evidence type="ECO:0000256" key="13">
    <source>
        <dbReference type="ARBA" id="ARBA00022932"/>
    </source>
</evidence>
<keyword evidence="14" id="KW-0238">DNA-binding</keyword>
<sequence>MAATKLTKYQRMRDFSKTSEPSGKGGRAKSSRALRFVIQKHAARRLHFDLRLEHEGAFRSWAVPKGPSLDPKDRRLAVEVEDHPLDYGDFEGVIPKGQYGGGAVMLWDRGFWAPEEGFENINQALAQGELKFVMEGERMHGSWVLARTTRDSGGKANWLLIKHRDDGAAAGDLAGAGENDRSVASGRTMTEIANGEGRAATPFMTAKGAPAGAVWRSDREPPATGGLAAPKVRSRGKARRAARLPDFIEPQLATALQKPPSEPGWAHEIKFDGYRMQLRVQGGKATLLTRRGLDWSTRFPEIVSAGARLADGIIDGEVAALDHGGAPDFAALQAAISEEKTGNLVFFAFDQMFHDGEDMRSLGLSERKSRLKAALANAPVNIRFVDHFVTAGDAVLRSACRMRLEGIVSKRLDAPYQSGRSESWGKCKCRQGHEVVIGGWTTTGEAFRSLIAGVNCDNELIHVGRIGSGFSHTTIAGLMPRLKALETDATPFAGKGAPKKAAGVHWVRPELVAEIEYAGFTGDGLIRQASFKGLREDKPASEVVAEPPAPATTDFNEPINAPVRTKSAIPRGSATVMGVVISHADKPLWPDSGDGGPVTKLDLARYYEAVGDWMLRHLKGRPCSMIRMPDGINGRQSFFQRHSAKGQSSLITEVEVFGDRKPYLQFDRVEALVAAAQTAAVELHPWNCEPFAPEQPGRLVFDLDPAPDVSFDDVMAAAREIRDRLHDLGLVGFCKTTGGKGLHVVTPLQAKGIDWAVAKAFARDICKAMAADAPNRYLISMAKKERTGRIFLDYLRNDRMATSVAPFSPRGRPGAPVSMPLTWSQVKKGLNPAKYTIRTAPRLCARLAAWEDYCDGERPLDGAIKRLR</sequence>
<evidence type="ECO:0000256" key="3">
    <source>
        <dbReference type="ARBA" id="ARBA00022598"/>
    </source>
</evidence>
<keyword evidence="4" id="KW-0808">Transferase</keyword>
<dbReference type="NCBIfam" id="NF004628">
    <property type="entry name" value="PRK05972.1"/>
    <property type="match status" value="1"/>
</dbReference>
<evidence type="ECO:0000256" key="16">
    <source>
        <dbReference type="ARBA" id="ARBA00023204"/>
    </source>
</evidence>
<keyword evidence="8" id="KW-0547">Nucleotide-binding</keyword>
<dbReference type="Gene3D" id="2.40.50.140">
    <property type="entry name" value="Nucleic acid-binding proteins"/>
    <property type="match status" value="1"/>
</dbReference>
<dbReference type="PANTHER" id="PTHR42705">
    <property type="entry name" value="BIFUNCTIONAL NON-HOMOLOGOUS END JOINING PROTEIN LIGD"/>
    <property type="match status" value="1"/>
</dbReference>
<evidence type="ECO:0000256" key="20">
    <source>
        <dbReference type="ARBA" id="ARBA00034003"/>
    </source>
</evidence>
<evidence type="ECO:0000256" key="2">
    <source>
        <dbReference type="ARBA" id="ARBA00012727"/>
    </source>
</evidence>
<keyword evidence="15" id="KW-0233">DNA recombination</keyword>
<dbReference type="GO" id="GO:0005524">
    <property type="term" value="F:ATP binding"/>
    <property type="evidence" value="ECO:0007669"/>
    <property type="project" value="UniProtKB-KW"/>
</dbReference>
<reference evidence="23 24" key="1">
    <citation type="submission" date="2016-10" db="EMBL/GenBank/DDBJ databases">
        <authorList>
            <person name="de Groot N.N."/>
        </authorList>
    </citation>
    <scope>NUCLEOTIDE SEQUENCE [LARGE SCALE GENOMIC DNA]</scope>
    <source>
        <strain evidence="23 24">NE2</strain>
    </source>
</reference>
<dbReference type="PANTHER" id="PTHR42705:SF2">
    <property type="entry name" value="BIFUNCTIONAL NON-HOMOLOGOUS END JOINING PROTEIN LIGD"/>
    <property type="match status" value="1"/>
</dbReference>
<dbReference type="GO" id="GO:0003677">
    <property type="term" value="F:DNA binding"/>
    <property type="evidence" value="ECO:0007669"/>
    <property type="project" value="UniProtKB-KW"/>
</dbReference>
<dbReference type="InterPro" id="IPR012310">
    <property type="entry name" value="DNA_ligase_ATP-dep_cent"/>
</dbReference>
<dbReference type="InterPro" id="IPR012309">
    <property type="entry name" value="DNA_ligase_ATP-dep_C"/>
</dbReference>
<dbReference type="Gene3D" id="3.90.920.10">
    <property type="entry name" value="DNA primase, PRIM domain"/>
    <property type="match status" value="1"/>
</dbReference>
<keyword evidence="3" id="KW-0436">Ligase</keyword>
<evidence type="ECO:0000256" key="7">
    <source>
        <dbReference type="ARBA" id="ARBA00022723"/>
    </source>
</evidence>
<evidence type="ECO:0000256" key="8">
    <source>
        <dbReference type="ARBA" id="ARBA00022741"/>
    </source>
</evidence>
<dbReference type="GO" id="GO:0046872">
    <property type="term" value="F:metal ion binding"/>
    <property type="evidence" value="ECO:0007669"/>
    <property type="project" value="UniProtKB-KW"/>
</dbReference>
<evidence type="ECO:0000256" key="4">
    <source>
        <dbReference type="ARBA" id="ARBA00022679"/>
    </source>
</evidence>
<dbReference type="GO" id="GO:0003887">
    <property type="term" value="F:DNA-directed DNA polymerase activity"/>
    <property type="evidence" value="ECO:0007669"/>
    <property type="project" value="UniProtKB-KW"/>
</dbReference>
<comment type="cofactor">
    <cofactor evidence="1">
        <name>Mn(2+)</name>
        <dbReference type="ChEBI" id="CHEBI:29035"/>
    </cofactor>
</comment>
<dbReference type="Proteomes" id="UP000198755">
    <property type="component" value="Unassembled WGS sequence"/>
</dbReference>
<evidence type="ECO:0000259" key="22">
    <source>
        <dbReference type="PROSITE" id="PS50160"/>
    </source>
</evidence>
<feature type="region of interest" description="Disordered" evidence="21">
    <location>
        <begin position="211"/>
        <end position="235"/>
    </location>
</feature>
<dbReference type="Gene3D" id="3.30.1490.70">
    <property type="match status" value="1"/>
</dbReference>
<evidence type="ECO:0000256" key="1">
    <source>
        <dbReference type="ARBA" id="ARBA00001936"/>
    </source>
</evidence>
<keyword evidence="5" id="KW-0548">Nucleotidyltransferase</keyword>
<name>A0A1I4ANR4_9HYPH</name>
<dbReference type="EC" id="6.5.1.1" evidence="2"/>
<dbReference type="InterPro" id="IPR014145">
    <property type="entry name" value="LigD_pol_dom"/>
</dbReference>
<dbReference type="NCBIfam" id="TIGR02776">
    <property type="entry name" value="NHEJ_ligase_prk"/>
    <property type="match status" value="1"/>
</dbReference>
<dbReference type="InterPro" id="IPR052171">
    <property type="entry name" value="NHEJ_LigD"/>
</dbReference>
<evidence type="ECO:0000256" key="5">
    <source>
        <dbReference type="ARBA" id="ARBA00022695"/>
    </source>
</evidence>
<keyword evidence="16" id="KW-0234">DNA repair</keyword>
<dbReference type="NCBIfam" id="TIGR02778">
    <property type="entry name" value="ligD_pol"/>
    <property type="match status" value="1"/>
</dbReference>
<dbReference type="GO" id="GO:0003910">
    <property type="term" value="F:DNA ligase (ATP) activity"/>
    <property type="evidence" value="ECO:0007669"/>
    <property type="project" value="UniProtKB-EC"/>
</dbReference>
<dbReference type="InterPro" id="IPR014144">
    <property type="entry name" value="LigD_PE_domain"/>
</dbReference>
<evidence type="ECO:0000256" key="11">
    <source>
        <dbReference type="ARBA" id="ARBA00022839"/>
    </source>
</evidence>
<evidence type="ECO:0000256" key="6">
    <source>
        <dbReference type="ARBA" id="ARBA00022722"/>
    </source>
</evidence>
<dbReference type="GO" id="GO:0006281">
    <property type="term" value="P:DNA repair"/>
    <property type="evidence" value="ECO:0007669"/>
    <property type="project" value="UniProtKB-KW"/>
</dbReference>
<keyword evidence="7" id="KW-0479">Metal-binding</keyword>
<keyword evidence="24" id="KW-1185">Reference proteome</keyword>
<feature type="domain" description="ATP-dependent DNA ligase family profile" evidence="22">
    <location>
        <begin position="337"/>
        <end position="428"/>
    </location>
</feature>
<dbReference type="CDD" id="cd07971">
    <property type="entry name" value="OBF_DNA_ligase_LigD"/>
    <property type="match status" value="1"/>
</dbReference>
<evidence type="ECO:0000256" key="21">
    <source>
        <dbReference type="SAM" id="MobiDB-lite"/>
    </source>
</evidence>
<keyword evidence="11" id="KW-0269">Exonuclease</keyword>
<evidence type="ECO:0000256" key="12">
    <source>
        <dbReference type="ARBA" id="ARBA00022840"/>
    </source>
</evidence>
<evidence type="ECO:0000256" key="17">
    <source>
        <dbReference type="ARBA" id="ARBA00023211"/>
    </source>
</evidence>
<dbReference type="PROSITE" id="PS50160">
    <property type="entry name" value="DNA_LIGASE_A3"/>
    <property type="match status" value="1"/>
</dbReference>
<keyword evidence="9" id="KW-0227">DNA damage</keyword>
<evidence type="ECO:0000313" key="24">
    <source>
        <dbReference type="Proteomes" id="UP000198755"/>
    </source>
</evidence>
<keyword evidence="12" id="KW-0067">ATP-binding</keyword>
<dbReference type="InterPro" id="IPR014143">
    <property type="entry name" value="NHEJ_ligase_prk"/>
</dbReference>
<dbReference type="NCBIfam" id="TIGR02777">
    <property type="entry name" value="LigD_PE_dom"/>
    <property type="match status" value="1"/>
</dbReference>